<dbReference type="GO" id="GO:0035556">
    <property type="term" value="P:intracellular signal transduction"/>
    <property type="evidence" value="ECO:0000318"/>
    <property type="project" value="GO_Central"/>
</dbReference>
<reference evidence="2 3" key="1">
    <citation type="journal article" date="1998" name="Science">
        <title>Genome sequence of the nematode C. elegans: a platform for investigating biology.</title>
        <authorList>
            <consortium name="The C. elegans sequencing consortium"/>
            <person name="Sulson J.E."/>
            <person name="Waterston R."/>
        </authorList>
    </citation>
    <scope>NUCLEOTIDE SEQUENCE [LARGE SCALE GENOMIC DNA]</scope>
    <source>
        <strain evidence="2 3">Bristol N2</strain>
    </source>
</reference>
<dbReference type="GO" id="GO:0005634">
    <property type="term" value="C:nucleus"/>
    <property type="evidence" value="ECO:0000318"/>
    <property type="project" value="GO_Central"/>
</dbReference>
<dbReference type="RefSeq" id="NP_001033406.2">
    <property type="nucleotide sequence ID" value="NM_001038317.4"/>
</dbReference>
<dbReference type="PANTHER" id="PTHR24419">
    <property type="entry name" value="INTERLEUKIN-1 RECEPTOR-ASSOCIATED KINASE"/>
    <property type="match status" value="1"/>
</dbReference>
<dbReference type="Pfam" id="PF12330">
    <property type="entry name" value="Haspin_kinase"/>
    <property type="match status" value="1"/>
</dbReference>
<dbReference type="WormBase" id="C55C3.8">
    <property type="protein sequence ID" value="CE44712"/>
    <property type="gene ID" value="WBGene00044501"/>
</dbReference>
<feature type="domain" description="Protein kinase" evidence="1">
    <location>
        <begin position="36"/>
        <end position="305"/>
    </location>
</feature>
<dbReference type="EMBL" id="BX284604">
    <property type="protein sequence ID" value="CCD68151.1"/>
    <property type="molecule type" value="Genomic_DNA"/>
</dbReference>
<sequence>MAWEADEKSMQPEYLKHFNGLVNERTQPQTWRKNLTGSVKMLGGGEGCDTVVFEVKYKDQNRAVKLLKINNDDDARSAANELLVCKKVSELKKAHIFLSVLDSFLANANQLPLQFRPALRLSLEYDESIESVGPYFLIIIMELGGPSTSQFKYATPMQRVSVVGQLIAGLMIAERSLDLEHNDIKSLNILLRVVNRSNKLIFTINGNDYTFKDHEIRVQLVDFGKSRINQSDERSHDRTWHPKDLQALKFLTKRILNLPKVSKGSDQSKDENKEFELLQKTIEECVLDHKKWVPIFRLIEKILLK</sequence>
<dbReference type="PROSITE" id="PS00108">
    <property type="entry name" value="PROTEIN_KINASE_ST"/>
    <property type="match status" value="1"/>
</dbReference>
<dbReference type="GO" id="GO:0000278">
    <property type="term" value="P:mitotic cell cycle"/>
    <property type="evidence" value="ECO:0000318"/>
    <property type="project" value="GO_Central"/>
</dbReference>
<dbReference type="InterPro" id="IPR008271">
    <property type="entry name" value="Ser/Thr_kinase_AS"/>
</dbReference>
<dbReference type="CTD" id="3896784"/>
<dbReference type="PANTHER" id="PTHR24419:SF18">
    <property type="entry name" value="SERINE_THREONINE-PROTEIN KINASE HASPIN"/>
    <property type="match status" value="1"/>
</dbReference>
<dbReference type="PaxDb" id="6239-C55C3.8"/>
<dbReference type="Bgee" id="WBGene00044501">
    <property type="expression patterns" value="Expressed in larva and 1 other cell type or tissue"/>
</dbReference>
<dbReference type="InParanoid" id="Q4PIU0"/>
<dbReference type="GO" id="GO:0005524">
    <property type="term" value="F:ATP binding"/>
    <property type="evidence" value="ECO:0007669"/>
    <property type="project" value="InterPro"/>
</dbReference>
<dbReference type="SUPFAM" id="SSF56112">
    <property type="entry name" value="Protein kinase-like (PK-like)"/>
    <property type="match status" value="1"/>
</dbReference>
<dbReference type="Gene3D" id="1.10.510.10">
    <property type="entry name" value="Transferase(Phosphotransferase) domain 1"/>
    <property type="match status" value="1"/>
</dbReference>
<evidence type="ECO:0000259" key="1">
    <source>
        <dbReference type="PROSITE" id="PS50011"/>
    </source>
</evidence>
<dbReference type="PROSITE" id="PS50011">
    <property type="entry name" value="PROTEIN_KINASE_DOM"/>
    <property type="match status" value="1"/>
</dbReference>
<keyword evidence="2" id="KW-0808">Transferase</keyword>
<evidence type="ECO:0000313" key="3">
    <source>
        <dbReference type="Proteomes" id="UP000001940"/>
    </source>
</evidence>
<dbReference type="GeneID" id="3896784"/>
<dbReference type="InterPro" id="IPR000719">
    <property type="entry name" value="Prot_kinase_dom"/>
</dbReference>
<proteinExistence type="predicted"/>
<keyword evidence="2" id="KW-0418">Kinase</keyword>
<gene>
    <name evidence="2 4" type="ORF">C55C3.8</name>
    <name evidence="2" type="ORF">CELE_C55C3.8</name>
</gene>
<keyword evidence="3" id="KW-1185">Reference proteome</keyword>
<dbReference type="HOGENOM" id="CLU_912864_0_0_1"/>
<dbReference type="OrthoDB" id="6421756at2759"/>
<dbReference type="GO" id="GO:0005737">
    <property type="term" value="C:cytoplasm"/>
    <property type="evidence" value="ECO:0000318"/>
    <property type="project" value="GO_Central"/>
</dbReference>
<dbReference type="KEGG" id="cel:CELE_C55C3.8"/>
<dbReference type="eggNOG" id="KOG2464">
    <property type="taxonomic scope" value="Eukaryota"/>
</dbReference>
<organism evidence="2 3">
    <name type="scientific">Caenorhabditis elegans</name>
    <dbReference type="NCBI Taxonomy" id="6239"/>
    <lineage>
        <taxon>Eukaryota</taxon>
        <taxon>Metazoa</taxon>
        <taxon>Ecdysozoa</taxon>
        <taxon>Nematoda</taxon>
        <taxon>Chromadorea</taxon>
        <taxon>Rhabditida</taxon>
        <taxon>Rhabditina</taxon>
        <taxon>Rhabditomorpha</taxon>
        <taxon>Rhabditoidea</taxon>
        <taxon>Rhabditidae</taxon>
        <taxon>Peloderinae</taxon>
        <taxon>Caenorhabditis</taxon>
    </lineage>
</organism>
<accession>Q4PIU0</accession>
<dbReference type="AGR" id="WB:WBGene00044501"/>
<dbReference type="UCSC" id="C55C3.8">
    <property type="organism name" value="c. elegans"/>
</dbReference>
<name>Q4PIU0_CAEEL</name>
<evidence type="ECO:0000313" key="2">
    <source>
        <dbReference type="EMBL" id="CCD68151.1"/>
    </source>
</evidence>
<dbReference type="PhylomeDB" id="Q4PIU0"/>
<dbReference type="AlphaFoldDB" id="Q4PIU0"/>
<dbReference type="InterPro" id="IPR011009">
    <property type="entry name" value="Kinase-like_dom_sf"/>
</dbReference>
<dbReference type="SMR" id="Q4PIU0"/>
<evidence type="ECO:0000313" key="4">
    <source>
        <dbReference type="WormBase" id="C55C3.8"/>
    </source>
</evidence>
<dbReference type="FunCoup" id="Q4PIU0">
    <property type="interactions" value="313"/>
</dbReference>
<dbReference type="GO" id="GO:0072354">
    <property type="term" value="F:histone H3T3 kinase activity"/>
    <property type="evidence" value="ECO:0000318"/>
    <property type="project" value="GO_Central"/>
</dbReference>
<dbReference type="Proteomes" id="UP000001940">
    <property type="component" value="Chromosome IV"/>
</dbReference>
<protein>
    <submittedName>
        <fullName evidence="2">Protein kinase domain-containing protein</fullName>
    </submittedName>
</protein>